<gene>
    <name evidence="1" type="ORF">SAMN05421748_108261</name>
</gene>
<dbReference type="EMBL" id="OBDY01000008">
    <property type="protein sequence ID" value="SNY47986.1"/>
    <property type="molecule type" value="Genomic_DNA"/>
</dbReference>
<sequence>MLTAEKKSMWRGQYRMVADGREVAQWDPSWWRSGGDFEVDGHRFTVRSNAWGSRFTMLDQAGNQVAHVQRAGRKNWSVHAGGLVYEFRRTSVWGTQQDLLSAGVKVGSLRRTSTWSGSVEADLPGMPLPIQIFVVGVQIAMWQAQAAAASA</sequence>
<organism evidence="1 2">
    <name type="scientific">Paractinoplanes atraurantiacus</name>
    <dbReference type="NCBI Taxonomy" id="1036182"/>
    <lineage>
        <taxon>Bacteria</taxon>
        <taxon>Bacillati</taxon>
        <taxon>Actinomycetota</taxon>
        <taxon>Actinomycetes</taxon>
        <taxon>Micromonosporales</taxon>
        <taxon>Micromonosporaceae</taxon>
        <taxon>Paractinoplanes</taxon>
    </lineage>
</organism>
<evidence type="ECO:0000313" key="1">
    <source>
        <dbReference type="EMBL" id="SNY47986.1"/>
    </source>
</evidence>
<keyword evidence="2" id="KW-1185">Reference proteome</keyword>
<reference evidence="1 2" key="1">
    <citation type="submission" date="2017-09" db="EMBL/GenBank/DDBJ databases">
        <authorList>
            <person name="Ehlers B."/>
            <person name="Leendertz F.H."/>
        </authorList>
    </citation>
    <scope>NUCLEOTIDE SEQUENCE [LARGE SCALE GENOMIC DNA]</scope>
    <source>
        <strain evidence="1 2">CGMCC 4.6857</strain>
    </source>
</reference>
<protein>
    <submittedName>
        <fullName evidence="1">Uncharacterized protein</fullName>
    </submittedName>
</protein>
<dbReference type="Proteomes" id="UP000219612">
    <property type="component" value="Unassembled WGS sequence"/>
</dbReference>
<evidence type="ECO:0000313" key="2">
    <source>
        <dbReference type="Proteomes" id="UP000219612"/>
    </source>
</evidence>
<dbReference type="RefSeq" id="WP_097321785.1">
    <property type="nucleotide sequence ID" value="NZ_OBDY01000008.1"/>
</dbReference>
<dbReference type="AlphaFoldDB" id="A0A285ILK2"/>
<accession>A0A285ILK2</accession>
<name>A0A285ILK2_9ACTN</name>
<dbReference type="OrthoDB" id="157538at2"/>
<proteinExistence type="predicted"/>